<reference evidence="12" key="1">
    <citation type="journal article" date="2020" name="G3 (Bethesda)">
        <title>High-Quality Assemblies for Three Invasive Social Wasps from the &lt;i&gt;Vespula&lt;/i&gt; Genus.</title>
        <authorList>
            <person name="Harrop T.W.R."/>
            <person name="Guhlin J."/>
            <person name="McLaughlin G.M."/>
            <person name="Permina E."/>
            <person name="Stockwell P."/>
            <person name="Gilligan J."/>
            <person name="Le Lec M.F."/>
            <person name="Gruber M.A.M."/>
            <person name="Quinn O."/>
            <person name="Lovegrove M."/>
            <person name="Duncan E.J."/>
            <person name="Remnant E.J."/>
            <person name="Van Eeckhoven J."/>
            <person name="Graham B."/>
            <person name="Knapp R.A."/>
            <person name="Langford K.W."/>
            <person name="Kronenberg Z."/>
            <person name="Press M.O."/>
            <person name="Eacker S.M."/>
            <person name="Wilson-Rankin E.E."/>
            <person name="Purcell J."/>
            <person name="Lester P.J."/>
            <person name="Dearden P.K."/>
        </authorList>
    </citation>
    <scope>NUCLEOTIDE SEQUENCE</scope>
    <source>
        <strain evidence="12">Marl-1</strain>
    </source>
</reference>
<dbReference type="PRINTS" id="PR00047">
    <property type="entry name" value="STROIDFINGER"/>
</dbReference>
<keyword evidence="4" id="KW-0863">Zinc-finger</keyword>
<dbReference type="SMART" id="SM00399">
    <property type="entry name" value="ZnF_C4"/>
    <property type="match status" value="1"/>
</dbReference>
<evidence type="ECO:0000256" key="5">
    <source>
        <dbReference type="ARBA" id="ARBA00022833"/>
    </source>
</evidence>
<evidence type="ECO:0000256" key="7">
    <source>
        <dbReference type="ARBA" id="ARBA00023125"/>
    </source>
</evidence>
<organism evidence="12 13">
    <name type="scientific">Vespula vulgaris</name>
    <name type="common">Yellow jacket</name>
    <name type="synonym">Wasp</name>
    <dbReference type="NCBI Taxonomy" id="7454"/>
    <lineage>
        <taxon>Eukaryota</taxon>
        <taxon>Metazoa</taxon>
        <taxon>Ecdysozoa</taxon>
        <taxon>Arthropoda</taxon>
        <taxon>Hexapoda</taxon>
        <taxon>Insecta</taxon>
        <taxon>Pterygota</taxon>
        <taxon>Neoptera</taxon>
        <taxon>Endopterygota</taxon>
        <taxon>Hymenoptera</taxon>
        <taxon>Apocrita</taxon>
        <taxon>Aculeata</taxon>
        <taxon>Vespoidea</taxon>
        <taxon>Vespidae</taxon>
        <taxon>Vespinae</taxon>
        <taxon>Vespula</taxon>
    </lineage>
</organism>
<comment type="caution">
    <text evidence="12">The sequence shown here is derived from an EMBL/GenBank/DDBJ whole genome shotgun (WGS) entry which is preliminary data.</text>
</comment>
<keyword evidence="3" id="KW-0479">Metal-binding</keyword>
<evidence type="ECO:0000256" key="2">
    <source>
        <dbReference type="ARBA" id="ARBA00006421"/>
    </source>
</evidence>
<dbReference type="InterPro" id="IPR050274">
    <property type="entry name" value="Nuclear_hormone_rcpt_NR2"/>
</dbReference>
<dbReference type="FunFam" id="3.30.50.10:FF:000012">
    <property type="entry name" value="Hepatocyte nuclear factor 4, alpha"/>
    <property type="match status" value="1"/>
</dbReference>
<dbReference type="PROSITE" id="PS00031">
    <property type="entry name" value="NUCLEAR_REC_DBD_1"/>
    <property type="match status" value="1"/>
</dbReference>
<dbReference type="GO" id="GO:0005634">
    <property type="term" value="C:nucleus"/>
    <property type="evidence" value="ECO:0007669"/>
    <property type="project" value="UniProtKB-SubCell"/>
</dbReference>
<keyword evidence="13" id="KW-1185">Reference proteome</keyword>
<evidence type="ECO:0000256" key="10">
    <source>
        <dbReference type="ARBA" id="ARBA00023242"/>
    </source>
</evidence>
<name>A0A834JAB7_VESVU</name>
<evidence type="ECO:0000313" key="12">
    <source>
        <dbReference type="EMBL" id="KAF7384370.1"/>
    </source>
</evidence>
<comment type="subcellular location">
    <subcellularLocation>
        <location evidence="1">Nucleus</location>
    </subcellularLocation>
</comment>
<dbReference type="GO" id="GO:0003700">
    <property type="term" value="F:DNA-binding transcription factor activity"/>
    <property type="evidence" value="ECO:0007669"/>
    <property type="project" value="InterPro"/>
</dbReference>
<evidence type="ECO:0000256" key="4">
    <source>
        <dbReference type="ARBA" id="ARBA00022771"/>
    </source>
</evidence>
<dbReference type="EMBL" id="JACSEA010000016">
    <property type="protein sequence ID" value="KAF7384370.1"/>
    <property type="molecule type" value="Genomic_DNA"/>
</dbReference>
<feature type="domain" description="Nuclear receptor" evidence="11">
    <location>
        <begin position="72"/>
        <end position="147"/>
    </location>
</feature>
<dbReference type="GO" id="GO:0000978">
    <property type="term" value="F:RNA polymerase II cis-regulatory region sequence-specific DNA binding"/>
    <property type="evidence" value="ECO:0007669"/>
    <property type="project" value="InterPro"/>
</dbReference>
<evidence type="ECO:0000256" key="1">
    <source>
        <dbReference type="ARBA" id="ARBA00004123"/>
    </source>
</evidence>
<accession>A0A834JAB7</accession>
<dbReference type="InterPro" id="IPR049636">
    <property type="entry name" value="HNF4-like_DBD"/>
</dbReference>
<keyword evidence="8" id="KW-0804">Transcription</keyword>
<protein>
    <recommendedName>
        <fullName evidence="11">Nuclear receptor domain-containing protein</fullName>
    </recommendedName>
</protein>
<comment type="similarity">
    <text evidence="2">Belongs to the nuclear hormone receptor family. NR2 subfamily.</text>
</comment>
<keyword evidence="9" id="KW-0675">Receptor</keyword>
<evidence type="ECO:0000256" key="6">
    <source>
        <dbReference type="ARBA" id="ARBA00023015"/>
    </source>
</evidence>
<dbReference type="Gene3D" id="3.30.50.10">
    <property type="entry name" value="Erythroid Transcription Factor GATA-1, subunit A"/>
    <property type="match status" value="1"/>
</dbReference>
<dbReference type="InterPro" id="IPR001628">
    <property type="entry name" value="Znf_hrmn_rcpt"/>
</dbReference>
<sequence length="193" mass="21108">MRLLQSIDIYFSCVMLAKSMFKLLEKSDARGRPLSLQNSPLIVNNTDLGMGAGAAGGSVLGLPGTGVTGVLSQHCAICGDRATGKHYGAASCDGCKGFFRRSVRKNHLYTCRFSRNCVVDKDKRNQCRYCRLRKCFKAGMKKEAVQNERDRISCRRPSYEEQANNASGLSVVSLLQAEMLSRQVGAALEVSTT</sequence>
<keyword evidence="7" id="KW-0238">DNA-binding</keyword>
<evidence type="ECO:0000256" key="8">
    <source>
        <dbReference type="ARBA" id="ARBA00023163"/>
    </source>
</evidence>
<evidence type="ECO:0000259" key="11">
    <source>
        <dbReference type="PROSITE" id="PS51030"/>
    </source>
</evidence>
<proteinExistence type="inferred from homology"/>
<evidence type="ECO:0000313" key="13">
    <source>
        <dbReference type="Proteomes" id="UP000614350"/>
    </source>
</evidence>
<dbReference type="PANTHER" id="PTHR24083">
    <property type="entry name" value="NUCLEAR HORMONE RECEPTOR"/>
    <property type="match status" value="1"/>
</dbReference>
<keyword evidence="5" id="KW-0862">Zinc</keyword>
<dbReference type="CDD" id="cd06960">
    <property type="entry name" value="NR_DBD_HNF4A"/>
    <property type="match status" value="1"/>
</dbReference>
<gene>
    <name evidence="12" type="ORF">HZH66_012620</name>
</gene>
<dbReference type="InterPro" id="IPR013088">
    <property type="entry name" value="Znf_NHR/GATA"/>
</dbReference>
<evidence type="ECO:0000256" key="9">
    <source>
        <dbReference type="ARBA" id="ARBA00023170"/>
    </source>
</evidence>
<dbReference type="Proteomes" id="UP000614350">
    <property type="component" value="Unassembled WGS sequence"/>
</dbReference>
<keyword evidence="6" id="KW-0805">Transcription regulation</keyword>
<dbReference type="Pfam" id="PF00105">
    <property type="entry name" value="zf-C4"/>
    <property type="match status" value="1"/>
</dbReference>
<dbReference type="AlphaFoldDB" id="A0A834JAB7"/>
<dbReference type="SUPFAM" id="SSF57716">
    <property type="entry name" value="Glucocorticoid receptor-like (DNA-binding domain)"/>
    <property type="match status" value="1"/>
</dbReference>
<dbReference type="GO" id="GO:0008270">
    <property type="term" value="F:zinc ion binding"/>
    <property type="evidence" value="ECO:0007669"/>
    <property type="project" value="UniProtKB-KW"/>
</dbReference>
<evidence type="ECO:0000256" key="3">
    <source>
        <dbReference type="ARBA" id="ARBA00022723"/>
    </source>
</evidence>
<dbReference type="PROSITE" id="PS51030">
    <property type="entry name" value="NUCLEAR_REC_DBD_2"/>
    <property type="match status" value="1"/>
</dbReference>
<keyword evidence="10" id="KW-0539">Nucleus</keyword>